<evidence type="ECO:0000259" key="4">
    <source>
        <dbReference type="Pfam" id="PF07715"/>
    </source>
</evidence>
<dbReference type="STRING" id="1379270.GEMMAAP_15195"/>
<dbReference type="EMBL" id="CP011454">
    <property type="protein sequence ID" value="AMW05780.1"/>
    <property type="molecule type" value="Genomic_DNA"/>
</dbReference>
<dbReference type="AlphaFoldDB" id="A0A143BMQ6"/>
<feature type="domain" description="TonB-dependent receptor plug" evidence="4">
    <location>
        <begin position="52"/>
        <end position="155"/>
    </location>
</feature>
<dbReference type="SUPFAM" id="SSF56935">
    <property type="entry name" value="Porins"/>
    <property type="match status" value="1"/>
</dbReference>
<sequence length="163" mass="17424">MRSVRWFSRRSRTTVIGAALVMPFVAGACARQSKPTAAPTPESSGSGRTAPTMESINSVEEGAFGQQPVSRVEELFVGRFPGVQVLNVNGQVQVRIRGASSFNANTEPLILVDGQQMTQGSGGLIGLNPRDIHKIEVLKDAVSMAEFGVRGSNGVIRITTKRQ</sequence>
<dbReference type="InterPro" id="IPR012910">
    <property type="entry name" value="Plug_dom"/>
</dbReference>
<dbReference type="KEGG" id="gph:GEMMAAP_15195"/>
<evidence type="ECO:0000256" key="2">
    <source>
        <dbReference type="SAM" id="MobiDB-lite"/>
    </source>
</evidence>
<dbReference type="eggNOG" id="COG1629">
    <property type="taxonomic scope" value="Bacteria"/>
</dbReference>
<feature type="compositionally biased region" description="Polar residues" evidence="2">
    <location>
        <begin position="41"/>
        <end position="52"/>
    </location>
</feature>
<keyword evidence="1" id="KW-0812">Transmembrane</keyword>
<proteinExistence type="inferred from homology"/>
<accession>A0A143BMQ6</accession>
<dbReference type="Pfam" id="PF07715">
    <property type="entry name" value="Plug"/>
    <property type="match status" value="1"/>
</dbReference>
<evidence type="ECO:0000256" key="1">
    <source>
        <dbReference type="PROSITE-ProRule" id="PRU01360"/>
    </source>
</evidence>
<evidence type="ECO:0000256" key="3">
    <source>
        <dbReference type="SAM" id="SignalP"/>
    </source>
</evidence>
<keyword evidence="1" id="KW-1134">Transmembrane beta strand</keyword>
<organism evidence="5 6">
    <name type="scientific">Gemmatimonas phototrophica</name>
    <dbReference type="NCBI Taxonomy" id="1379270"/>
    <lineage>
        <taxon>Bacteria</taxon>
        <taxon>Pseudomonadati</taxon>
        <taxon>Gemmatimonadota</taxon>
        <taxon>Gemmatimonadia</taxon>
        <taxon>Gemmatimonadales</taxon>
        <taxon>Gemmatimonadaceae</taxon>
        <taxon>Gemmatimonas</taxon>
    </lineage>
</organism>
<evidence type="ECO:0000313" key="6">
    <source>
        <dbReference type="Proteomes" id="UP000076404"/>
    </source>
</evidence>
<keyword evidence="3" id="KW-0732">Signal</keyword>
<keyword evidence="6" id="KW-1185">Reference proteome</keyword>
<keyword evidence="1" id="KW-0813">Transport</keyword>
<dbReference type="InterPro" id="IPR037066">
    <property type="entry name" value="Plug_dom_sf"/>
</dbReference>
<name>A0A143BMQ6_9BACT</name>
<dbReference type="Gene3D" id="2.170.130.10">
    <property type="entry name" value="TonB-dependent receptor, plug domain"/>
    <property type="match status" value="1"/>
</dbReference>
<gene>
    <name evidence="5" type="ORF">GEMMAAP_15195</name>
</gene>
<feature type="signal peptide" evidence="3">
    <location>
        <begin position="1"/>
        <end position="30"/>
    </location>
</feature>
<dbReference type="PROSITE" id="PS51257">
    <property type="entry name" value="PROKAR_LIPOPROTEIN"/>
    <property type="match status" value="1"/>
</dbReference>
<dbReference type="Proteomes" id="UP000076404">
    <property type="component" value="Chromosome"/>
</dbReference>
<reference evidence="5 6" key="2">
    <citation type="journal article" date="2016" name="Environ. Microbiol. Rep.">
        <title>Metagenomic evidence for the presence of phototrophic Gemmatimonadetes bacteria in diverse environments.</title>
        <authorList>
            <person name="Zeng Y."/>
            <person name="Baumbach J."/>
            <person name="Barbosa E.G."/>
            <person name="Azevedo V."/>
            <person name="Zhang C."/>
            <person name="Koblizek M."/>
        </authorList>
    </citation>
    <scope>NUCLEOTIDE SEQUENCE [LARGE SCALE GENOMIC DNA]</scope>
    <source>
        <strain evidence="5 6">AP64</strain>
    </source>
</reference>
<protein>
    <recommendedName>
        <fullName evidence="4">TonB-dependent receptor plug domain-containing protein</fullName>
    </recommendedName>
</protein>
<feature type="chain" id="PRO_5007506986" description="TonB-dependent receptor plug domain-containing protein" evidence="3">
    <location>
        <begin position="31"/>
        <end position="163"/>
    </location>
</feature>
<reference evidence="5 6" key="1">
    <citation type="journal article" date="2014" name="Proc. Natl. Acad. Sci. U.S.A.">
        <title>Functional type 2 photosynthetic reaction centers found in the rare bacterial phylum Gemmatimonadetes.</title>
        <authorList>
            <person name="Zeng Y."/>
            <person name="Feng F."/>
            <person name="Medova H."/>
            <person name="Dean J."/>
            <person name="Koblizek M."/>
        </authorList>
    </citation>
    <scope>NUCLEOTIDE SEQUENCE [LARGE SCALE GENOMIC DNA]</scope>
    <source>
        <strain evidence="5 6">AP64</strain>
    </source>
</reference>
<keyword evidence="1" id="KW-0472">Membrane</keyword>
<dbReference type="GO" id="GO:0009279">
    <property type="term" value="C:cell outer membrane"/>
    <property type="evidence" value="ECO:0007669"/>
    <property type="project" value="UniProtKB-SubCell"/>
</dbReference>
<dbReference type="PROSITE" id="PS52016">
    <property type="entry name" value="TONB_DEPENDENT_REC_3"/>
    <property type="match status" value="1"/>
</dbReference>
<comment type="similarity">
    <text evidence="1">Belongs to the TonB-dependent receptor family.</text>
</comment>
<dbReference type="InterPro" id="IPR039426">
    <property type="entry name" value="TonB-dep_rcpt-like"/>
</dbReference>
<keyword evidence="1" id="KW-0998">Cell outer membrane</keyword>
<comment type="subcellular location">
    <subcellularLocation>
        <location evidence="1">Cell outer membrane</location>
        <topology evidence="1">Multi-pass membrane protein</topology>
    </subcellularLocation>
</comment>
<evidence type="ECO:0000313" key="5">
    <source>
        <dbReference type="EMBL" id="AMW05780.1"/>
    </source>
</evidence>
<feature type="region of interest" description="Disordered" evidence="2">
    <location>
        <begin position="31"/>
        <end position="52"/>
    </location>
</feature>